<dbReference type="InterPro" id="IPR036388">
    <property type="entry name" value="WH-like_DNA-bd_sf"/>
</dbReference>
<dbReference type="InterPro" id="IPR013249">
    <property type="entry name" value="RNA_pol_sigma70_r4_t2"/>
</dbReference>
<dbReference type="Pfam" id="PF08281">
    <property type="entry name" value="Sigma70_r4_2"/>
    <property type="match status" value="1"/>
</dbReference>
<accession>A0ABS8HWP1</accession>
<dbReference type="InterPro" id="IPR013324">
    <property type="entry name" value="RNA_pol_sigma_r3/r4-like"/>
</dbReference>
<dbReference type="InterPro" id="IPR014284">
    <property type="entry name" value="RNA_pol_sigma-70_dom"/>
</dbReference>
<gene>
    <name evidence="2" type="ORF">LMF89_19795</name>
</gene>
<dbReference type="Proteomes" id="UP001165492">
    <property type="component" value="Unassembled WGS sequence"/>
</dbReference>
<dbReference type="EMBL" id="JAJHJB010000036">
    <property type="protein sequence ID" value="MCC5467581.1"/>
    <property type="molecule type" value="Genomic_DNA"/>
</dbReference>
<reference evidence="2" key="1">
    <citation type="submission" date="2021-11" db="EMBL/GenBank/DDBJ databases">
        <title>Description of a new species Pelosinus isolated from the bottom sediments of Lake Baikal.</title>
        <authorList>
            <person name="Zakharyuk A."/>
        </authorList>
    </citation>
    <scope>NUCLEOTIDE SEQUENCE</scope>
    <source>
        <strain evidence="2">Bkl1</strain>
    </source>
</reference>
<evidence type="ECO:0000313" key="3">
    <source>
        <dbReference type="Proteomes" id="UP001165492"/>
    </source>
</evidence>
<protein>
    <submittedName>
        <fullName evidence="2">Sigma-70 family RNA polymerase sigma factor</fullName>
    </submittedName>
</protein>
<evidence type="ECO:0000313" key="2">
    <source>
        <dbReference type="EMBL" id="MCC5467581.1"/>
    </source>
</evidence>
<dbReference type="SUPFAM" id="SSF88659">
    <property type="entry name" value="Sigma3 and sigma4 domains of RNA polymerase sigma factors"/>
    <property type="match status" value="1"/>
</dbReference>
<organism evidence="2 3">
    <name type="scientific">Pelosinus baikalensis</name>
    <dbReference type="NCBI Taxonomy" id="2892015"/>
    <lineage>
        <taxon>Bacteria</taxon>
        <taxon>Bacillati</taxon>
        <taxon>Bacillota</taxon>
        <taxon>Negativicutes</taxon>
        <taxon>Selenomonadales</taxon>
        <taxon>Sporomusaceae</taxon>
        <taxon>Pelosinus</taxon>
    </lineage>
</organism>
<dbReference type="RefSeq" id="WP_229536552.1">
    <property type="nucleotide sequence ID" value="NZ_JAJHJB010000036.1"/>
</dbReference>
<dbReference type="NCBIfam" id="TIGR02937">
    <property type="entry name" value="sigma70-ECF"/>
    <property type="match status" value="1"/>
</dbReference>
<sequence>MGELSDKVKKAQMGNEKYMLQILEKFNPLIKKYNRQLNYDGAESDLIIALIEIIKYIPVFKNINLQKDNCIVGYISISIKNKYIKLSKKYMDIVNNETSLDLNILSTSEEDQRLIDNRIYVLDLLDKLPNYQKRIINNIYIQNVSETDLAKELNISRQSVNRAKNRALNNLKKIAAKQMNNIS</sequence>
<feature type="domain" description="RNA polymerase sigma factor 70 region 4 type 2" evidence="1">
    <location>
        <begin position="120"/>
        <end position="170"/>
    </location>
</feature>
<evidence type="ECO:0000259" key="1">
    <source>
        <dbReference type="Pfam" id="PF08281"/>
    </source>
</evidence>
<dbReference type="Gene3D" id="1.10.10.10">
    <property type="entry name" value="Winged helix-like DNA-binding domain superfamily/Winged helix DNA-binding domain"/>
    <property type="match status" value="1"/>
</dbReference>
<name>A0ABS8HWP1_9FIRM</name>
<keyword evidence="3" id="KW-1185">Reference proteome</keyword>
<comment type="caution">
    <text evidence="2">The sequence shown here is derived from an EMBL/GenBank/DDBJ whole genome shotgun (WGS) entry which is preliminary data.</text>
</comment>
<proteinExistence type="predicted"/>